<dbReference type="AlphaFoldDB" id="A0A7Y0AGZ2"/>
<feature type="domain" description="ABC transmembrane type-1" evidence="10">
    <location>
        <begin position="33"/>
        <end position="315"/>
    </location>
</feature>
<feature type="transmembrane region" description="Helical" evidence="8">
    <location>
        <begin position="30"/>
        <end position="53"/>
    </location>
</feature>
<dbReference type="FunFam" id="3.40.50.300:FF:000287">
    <property type="entry name" value="Multidrug ABC transporter ATP-binding protein"/>
    <property type="match status" value="1"/>
</dbReference>
<dbReference type="CDD" id="cd18544">
    <property type="entry name" value="ABC_6TM_TmrA_like"/>
    <property type="match status" value="1"/>
</dbReference>
<evidence type="ECO:0000313" key="12">
    <source>
        <dbReference type="Proteomes" id="UP000559626"/>
    </source>
</evidence>
<dbReference type="CDD" id="cd03254">
    <property type="entry name" value="ABCC_Glucan_exporter_like"/>
    <property type="match status" value="1"/>
</dbReference>
<evidence type="ECO:0000256" key="8">
    <source>
        <dbReference type="SAM" id="Phobius"/>
    </source>
</evidence>
<keyword evidence="2" id="KW-0813">Transport</keyword>
<proteinExistence type="predicted"/>
<dbReference type="GO" id="GO:0005524">
    <property type="term" value="F:ATP binding"/>
    <property type="evidence" value="ECO:0007669"/>
    <property type="project" value="UniProtKB-KW"/>
</dbReference>
<feature type="transmembrane region" description="Helical" evidence="8">
    <location>
        <begin position="250"/>
        <end position="276"/>
    </location>
</feature>
<dbReference type="SMART" id="SM00382">
    <property type="entry name" value="AAA"/>
    <property type="match status" value="1"/>
</dbReference>
<evidence type="ECO:0000256" key="3">
    <source>
        <dbReference type="ARBA" id="ARBA00022692"/>
    </source>
</evidence>
<dbReference type="PANTHER" id="PTHR43394">
    <property type="entry name" value="ATP-DEPENDENT PERMEASE MDL1, MITOCHONDRIAL"/>
    <property type="match status" value="1"/>
</dbReference>
<accession>A0A7Y0AGZ2</accession>
<evidence type="ECO:0000259" key="9">
    <source>
        <dbReference type="PROSITE" id="PS50893"/>
    </source>
</evidence>
<dbReference type="Pfam" id="PF00664">
    <property type="entry name" value="ABC_membrane"/>
    <property type="match status" value="1"/>
</dbReference>
<dbReference type="PANTHER" id="PTHR43394:SF1">
    <property type="entry name" value="ATP-BINDING CASSETTE SUB-FAMILY B MEMBER 10, MITOCHONDRIAL"/>
    <property type="match status" value="1"/>
</dbReference>
<protein>
    <submittedName>
        <fullName evidence="11">ABC transporter ATP-binding protein</fullName>
    </submittedName>
</protein>
<evidence type="ECO:0000313" key="11">
    <source>
        <dbReference type="EMBL" id="NML67104.1"/>
    </source>
</evidence>
<gene>
    <name evidence="11" type="ORF">HHL22_18005</name>
</gene>
<dbReference type="PROSITE" id="PS00211">
    <property type="entry name" value="ABC_TRANSPORTER_1"/>
    <property type="match status" value="1"/>
</dbReference>
<dbReference type="InterPro" id="IPR027417">
    <property type="entry name" value="P-loop_NTPase"/>
</dbReference>
<comment type="caution">
    <text evidence="11">The sequence shown here is derived from an EMBL/GenBank/DDBJ whole genome shotgun (WGS) entry which is preliminary data.</text>
</comment>
<evidence type="ECO:0000256" key="4">
    <source>
        <dbReference type="ARBA" id="ARBA00022741"/>
    </source>
</evidence>
<keyword evidence="3 8" id="KW-0812">Transmembrane</keyword>
<dbReference type="InterPro" id="IPR003439">
    <property type="entry name" value="ABC_transporter-like_ATP-bd"/>
</dbReference>
<reference evidence="11 12" key="1">
    <citation type="submission" date="2020-04" db="EMBL/GenBank/DDBJ databases">
        <title>Hymenobacter polaris sp. nov., isolated from Arctic soil.</title>
        <authorList>
            <person name="Dahal R.H."/>
        </authorList>
    </citation>
    <scope>NUCLEOTIDE SEQUENCE [LARGE SCALE GENOMIC DNA]</scope>
    <source>
        <strain evidence="11 12">RP-2-7</strain>
    </source>
</reference>
<sequence length="601" mass="67881">MNPTSATKTGQVFDWLVLRRLLAYARPYRGAFIGLIFLTVAAAVLGTVRPALIQRMVDVDISNNDWVGLNRSTVWLLVLLLVNTLVSYLQTYYGGWLGQYIVRDIRTDLYRHLLSLKLSFFDRTPIGVLVTRNISDVETLSDVFSEGLAAMVGDILQIVFLMAFMFWTNWQLALVSLSVIPFMLFSTYVFKEKVKVSFQEVRNAVAKLNSFVQEHLTGMNVVQIFNNQEREYRKFEAINQEHTKANIKSVLYYSIYFPVAEVLGAIGVGLLVWYAAQGQIEGSISKGALIAFIMYNALFFRPIRQIADRFNTLQLGLVSTERLLKLLDSHDLVATSGTAPVPQLQGDVQFDHVWFAYKDAEAEQVPEWVLRDISFHVKPGQTVAFVGATGAGKTSIINLLSRFYDIQQGHIRVDGQDLRDYDLSQLRRQIGVVLQDVFLFAGSIRDNITLGNPAIADEQIWEAATLVGARRFIERLPGGLDYHVMERGATLSVGQRQLISFVRALVYEPRVIVLDEATSSVDSETEELIQTAIDKLMEGRTALVIAHRLSTIQKADRIIVLDRGEIKETGTHEELLRQGGYYAQLYRMQYAGNEELTVRKE</sequence>
<dbReference type="Proteomes" id="UP000559626">
    <property type="component" value="Unassembled WGS sequence"/>
</dbReference>
<dbReference type="Pfam" id="PF00005">
    <property type="entry name" value="ABC_tran"/>
    <property type="match status" value="1"/>
</dbReference>
<dbReference type="InterPro" id="IPR017871">
    <property type="entry name" value="ABC_transporter-like_CS"/>
</dbReference>
<feature type="transmembrane region" description="Helical" evidence="8">
    <location>
        <begin position="282"/>
        <end position="300"/>
    </location>
</feature>
<dbReference type="GO" id="GO:0015421">
    <property type="term" value="F:ABC-type oligopeptide transporter activity"/>
    <property type="evidence" value="ECO:0007669"/>
    <property type="project" value="TreeGrafter"/>
</dbReference>
<keyword evidence="12" id="KW-1185">Reference proteome</keyword>
<keyword evidence="5 11" id="KW-0067">ATP-binding</keyword>
<dbReference type="InterPro" id="IPR003593">
    <property type="entry name" value="AAA+_ATPase"/>
</dbReference>
<keyword evidence="7 8" id="KW-0472">Membrane</keyword>
<evidence type="ECO:0000256" key="6">
    <source>
        <dbReference type="ARBA" id="ARBA00022989"/>
    </source>
</evidence>
<feature type="transmembrane region" description="Helical" evidence="8">
    <location>
        <begin position="73"/>
        <end position="93"/>
    </location>
</feature>
<evidence type="ECO:0000259" key="10">
    <source>
        <dbReference type="PROSITE" id="PS50929"/>
    </source>
</evidence>
<evidence type="ECO:0000256" key="5">
    <source>
        <dbReference type="ARBA" id="ARBA00022840"/>
    </source>
</evidence>
<organism evidence="11 12">
    <name type="scientific">Hymenobacter polaris</name>
    <dbReference type="NCBI Taxonomy" id="2682546"/>
    <lineage>
        <taxon>Bacteria</taxon>
        <taxon>Pseudomonadati</taxon>
        <taxon>Bacteroidota</taxon>
        <taxon>Cytophagia</taxon>
        <taxon>Cytophagales</taxon>
        <taxon>Hymenobacteraceae</taxon>
        <taxon>Hymenobacter</taxon>
    </lineage>
</organism>
<dbReference type="PROSITE" id="PS50929">
    <property type="entry name" value="ABC_TM1F"/>
    <property type="match status" value="1"/>
</dbReference>
<dbReference type="GO" id="GO:0005886">
    <property type="term" value="C:plasma membrane"/>
    <property type="evidence" value="ECO:0007669"/>
    <property type="project" value="UniProtKB-SubCell"/>
</dbReference>
<dbReference type="InterPro" id="IPR039421">
    <property type="entry name" value="Type_1_exporter"/>
</dbReference>
<name>A0A7Y0AGZ2_9BACT</name>
<dbReference type="GO" id="GO:0016887">
    <property type="term" value="F:ATP hydrolysis activity"/>
    <property type="evidence" value="ECO:0007669"/>
    <property type="project" value="InterPro"/>
</dbReference>
<dbReference type="InterPro" id="IPR036640">
    <property type="entry name" value="ABC1_TM_sf"/>
</dbReference>
<dbReference type="Gene3D" id="1.20.1560.10">
    <property type="entry name" value="ABC transporter type 1, transmembrane domain"/>
    <property type="match status" value="1"/>
</dbReference>
<dbReference type="PROSITE" id="PS50893">
    <property type="entry name" value="ABC_TRANSPORTER_2"/>
    <property type="match status" value="1"/>
</dbReference>
<keyword evidence="4" id="KW-0547">Nucleotide-binding</keyword>
<dbReference type="SUPFAM" id="SSF90123">
    <property type="entry name" value="ABC transporter transmembrane region"/>
    <property type="match status" value="1"/>
</dbReference>
<evidence type="ECO:0000256" key="7">
    <source>
        <dbReference type="ARBA" id="ARBA00023136"/>
    </source>
</evidence>
<keyword evidence="6 8" id="KW-1133">Transmembrane helix</keyword>
<evidence type="ECO:0000256" key="1">
    <source>
        <dbReference type="ARBA" id="ARBA00004651"/>
    </source>
</evidence>
<evidence type="ECO:0000256" key="2">
    <source>
        <dbReference type="ARBA" id="ARBA00022448"/>
    </source>
</evidence>
<comment type="subcellular location">
    <subcellularLocation>
        <location evidence="1">Cell membrane</location>
        <topology evidence="1">Multi-pass membrane protein</topology>
    </subcellularLocation>
</comment>
<dbReference type="SUPFAM" id="SSF52540">
    <property type="entry name" value="P-loop containing nucleoside triphosphate hydrolases"/>
    <property type="match status" value="1"/>
</dbReference>
<dbReference type="RefSeq" id="WP_169532789.1">
    <property type="nucleotide sequence ID" value="NZ_JABBGH010000003.1"/>
</dbReference>
<feature type="domain" description="ABC transporter" evidence="9">
    <location>
        <begin position="348"/>
        <end position="588"/>
    </location>
</feature>
<dbReference type="EMBL" id="JABBGH010000003">
    <property type="protein sequence ID" value="NML67104.1"/>
    <property type="molecule type" value="Genomic_DNA"/>
</dbReference>
<feature type="transmembrane region" description="Helical" evidence="8">
    <location>
        <begin position="173"/>
        <end position="190"/>
    </location>
</feature>
<dbReference type="Gene3D" id="3.40.50.300">
    <property type="entry name" value="P-loop containing nucleotide triphosphate hydrolases"/>
    <property type="match status" value="1"/>
</dbReference>
<dbReference type="InterPro" id="IPR011527">
    <property type="entry name" value="ABC1_TM_dom"/>
</dbReference>